<dbReference type="Proteomes" id="UP000799092">
    <property type="component" value="Unassembled WGS sequence"/>
</dbReference>
<proteinExistence type="inferred from homology"/>
<evidence type="ECO:0000256" key="4">
    <source>
        <dbReference type="ARBA" id="ARBA00047720"/>
    </source>
</evidence>
<evidence type="ECO:0000313" key="7">
    <source>
        <dbReference type="EMBL" id="MRH44563.1"/>
    </source>
</evidence>
<evidence type="ECO:0000259" key="6">
    <source>
        <dbReference type="Pfam" id="PF13382"/>
    </source>
</evidence>
<keyword evidence="3 7" id="KW-0378">Hydrolase</keyword>
<keyword evidence="8" id="KW-1185">Reference proteome</keyword>
<dbReference type="EMBL" id="WJNG01000017">
    <property type="protein sequence ID" value="MRH44563.1"/>
    <property type="molecule type" value="Genomic_DNA"/>
</dbReference>
<dbReference type="RefSeq" id="WP_153738177.1">
    <property type="nucleotide sequence ID" value="NZ_WJNG01000017.1"/>
</dbReference>
<dbReference type="InterPro" id="IPR011059">
    <property type="entry name" value="Metal-dep_hydrolase_composite"/>
</dbReference>
<dbReference type="InterPro" id="IPR026912">
    <property type="entry name" value="Adenine_deam_C"/>
</dbReference>
<dbReference type="Pfam" id="PF01979">
    <property type="entry name" value="Amidohydro_1"/>
    <property type="match status" value="1"/>
</dbReference>
<gene>
    <name evidence="7" type="ORF">GH741_18110</name>
</gene>
<dbReference type="InterPro" id="IPR032466">
    <property type="entry name" value="Metal_Hydrolase"/>
</dbReference>
<name>A0A6A8DFZ3_9BACI</name>
<dbReference type="GO" id="GO:0000034">
    <property type="term" value="F:adenine deaminase activity"/>
    <property type="evidence" value="ECO:0007669"/>
    <property type="project" value="UniProtKB-EC"/>
</dbReference>
<dbReference type="SUPFAM" id="SSF51338">
    <property type="entry name" value="Composite domain of metallo-dependent hydrolases"/>
    <property type="match status" value="1"/>
</dbReference>
<dbReference type="SUPFAM" id="SSF51556">
    <property type="entry name" value="Metallo-dependent hydrolases"/>
    <property type="match status" value="1"/>
</dbReference>
<dbReference type="Gene3D" id="2.30.40.10">
    <property type="entry name" value="Urease, subunit C, domain 1"/>
    <property type="match status" value="1"/>
</dbReference>
<evidence type="ECO:0000256" key="2">
    <source>
        <dbReference type="ARBA" id="ARBA00012782"/>
    </source>
</evidence>
<organism evidence="7 8">
    <name type="scientific">Aquibacillus halophilus</name>
    <dbReference type="NCBI Taxonomy" id="930132"/>
    <lineage>
        <taxon>Bacteria</taxon>
        <taxon>Bacillati</taxon>
        <taxon>Bacillota</taxon>
        <taxon>Bacilli</taxon>
        <taxon>Bacillales</taxon>
        <taxon>Bacillaceae</taxon>
        <taxon>Aquibacillus</taxon>
    </lineage>
</organism>
<dbReference type="PANTHER" id="PTHR11113">
    <property type="entry name" value="N-ACETYLGLUCOSAMINE-6-PHOSPHATE DEACETYLASE"/>
    <property type="match status" value="1"/>
</dbReference>
<dbReference type="Gene3D" id="3.20.20.140">
    <property type="entry name" value="Metal-dependent hydrolases"/>
    <property type="match status" value="1"/>
</dbReference>
<dbReference type="InterPro" id="IPR006680">
    <property type="entry name" value="Amidohydro-rel"/>
</dbReference>
<reference evidence="7" key="1">
    <citation type="submission" date="2019-11" db="EMBL/GenBank/DDBJ databases">
        <authorList>
            <person name="Li J."/>
        </authorList>
    </citation>
    <scope>NUCLEOTIDE SEQUENCE</scope>
    <source>
        <strain evidence="7">B6B</strain>
    </source>
</reference>
<dbReference type="EC" id="3.5.4.2" evidence="2"/>
<comment type="catalytic activity">
    <reaction evidence="4">
        <text>adenine + H2O + H(+) = hypoxanthine + NH4(+)</text>
        <dbReference type="Rhea" id="RHEA:23688"/>
        <dbReference type="ChEBI" id="CHEBI:15377"/>
        <dbReference type="ChEBI" id="CHEBI:15378"/>
        <dbReference type="ChEBI" id="CHEBI:16708"/>
        <dbReference type="ChEBI" id="CHEBI:17368"/>
        <dbReference type="ChEBI" id="CHEBI:28938"/>
        <dbReference type="EC" id="3.5.4.2"/>
    </reaction>
</comment>
<dbReference type="Pfam" id="PF13382">
    <property type="entry name" value="Adenine_deam_C"/>
    <property type="match status" value="1"/>
</dbReference>
<evidence type="ECO:0000259" key="5">
    <source>
        <dbReference type="Pfam" id="PF01979"/>
    </source>
</evidence>
<accession>A0A6A8DFZ3</accession>
<evidence type="ECO:0000256" key="1">
    <source>
        <dbReference type="ARBA" id="ARBA00006773"/>
    </source>
</evidence>
<feature type="domain" description="Amidohydrolase-related" evidence="5">
    <location>
        <begin position="78"/>
        <end position="361"/>
    </location>
</feature>
<dbReference type="PANTHER" id="PTHR11113:SF6">
    <property type="entry name" value="ADENINE DEAMINASE YERA-RELATED"/>
    <property type="match status" value="1"/>
</dbReference>
<evidence type="ECO:0000313" key="8">
    <source>
        <dbReference type="Proteomes" id="UP000799092"/>
    </source>
</evidence>
<sequence>MNEHLYRWRNKELREHVSVVDGTLAPTLVLKNAIYLNVFLKQWIKAHIWIYKDRIVYVGDNFPTNTLNTEIVNCEKKYIVPGYIEPHAHPFQLYNPLQLAEYASKTGTTTLVNDNLLWMNLITQKKAFTLLDDFMTLPISMYWWTRFDSQTLLQNEHEIFHDSNILAWLNHKAVIQGGELTSWPQVLADDDHILYWMQEAIRLGKPIEGHFPGASESTLTKMKLLGASADHESMTGEEVFKRISLGYQVGLRYSSIRPDLPRILSELKQLGMNNFDALTMTTDGSTPAFYEKGLMNQCIEIAIQQGVPIIDAYMMASFNAAKHFNMHERLGSIAPGRVAHLNILESKENPTPTSVIAKGQWMKKDGQFSNDKVKIDWRSYGIQPLELDWDLEESDLQFSLPIGLRMVNDVIIKPYAVSIDGNVEEIDRNHDESFLMLIDRKGKWRVNTLIKGFTTNLGGLVSSYSTTGDIVLIGKSKHDLTIAFNRMKELGGGIVLADKGEIIFELPLTLSGLMYEGSMEKLIEKDKQLNNTLKQYGYMYNDPPYNLLFLSSIHLPFIRITPQGIVDVKKKEILFPAIMR</sequence>
<comment type="similarity">
    <text evidence="1">Belongs to the metallo-dependent hydrolases superfamily. Adenine deaminase family.</text>
</comment>
<comment type="caution">
    <text evidence="7">The sequence shown here is derived from an EMBL/GenBank/DDBJ whole genome shotgun (WGS) entry which is preliminary data.</text>
</comment>
<protein>
    <recommendedName>
        <fullName evidence="2">adenine deaminase</fullName>
        <ecNumber evidence="2">3.5.4.2</ecNumber>
    </recommendedName>
</protein>
<dbReference type="AlphaFoldDB" id="A0A6A8DFZ3"/>
<evidence type="ECO:0000256" key="3">
    <source>
        <dbReference type="ARBA" id="ARBA00022801"/>
    </source>
</evidence>
<feature type="domain" description="Adenine deaminase C-terminal" evidence="6">
    <location>
        <begin position="419"/>
        <end position="571"/>
    </location>
</feature>
<dbReference type="OrthoDB" id="9775607at2"/>